<evidence type="ECO:0008006" key="2">
    <source>
        <dbReference type="Google" id="ProtNLM"/>
    </source>
</evidence>
<dbReference type="EMBL" id="AP027925">
    <property type="protein sequence ID" value="BED92341.1"/>
    <property type="molecule type" value="Genomic_DNA"/>
</dbReference>
<protein>
    <recommendedName>
        <fullName evidence="2">DUF2953 domain-containing protein</fullName>
    </recommendedName>
</protein>
<dbReference type="AlphaFoldDB" id="A0AA48HVS3"/>
<gene>
    <name evidence="1" type="ORF">RsTaC01_0033</name>
</gene>
<organism evidence="1">
    <name type="scientific">Candidatus Paraimprobicoccus trichonymphae</name>
    <dbReference type="NCBI Taxonomy" id="3033793"/>
    <lineage>
        <taxon>Bacteria</taxon>
        <taxon>Bacillati</taxon>
        <taxon>Bacillota</taxon>
        <taxon>Clostridia</taxon>
        <taxon>Candidatus Paraimprobicoccus</taxon>
    </lineage>
</organism>
<evidence type="ECO:0000313" key="1">
    <source>
        <dbReference type="EMBL" id="BED92341.1"/>
    </source>
</evidence>
<accession>A0AA48HVS3</accession>
<sequence>MFLIIVVLIFLVLFLPLGLIIEYKKSLSVKLTFLGFSVNLISKKIKIGSKSKKQKTDKKNNIISISDIIKKNGVLYLFKFARKVLTLISKFTKKILKKTKIKEFKLVLCISGEDALDISVKYGQACSVVYPSVSLINSICYIKNINIDIFPDFLSKKNYFEIKLDIKTKLFYVIYSVILFSLKYIKILKKGKIAPSSGI</sequence>
<reference evidence="1" key="1">
    <citation type="journal article" date="2023" name="ISME J.">
        <title>Emergence of putative energy parasites within Clostridia revealed by genome analysis of a novel endosymbiotic clade.</title>
        <authorList>
            <person name="Takahashi K."/>
            <person name="Kuwahara H."/>
            <person name="Horikawa Y."/>
            <person name="Izawa K."/>
            <person name="Kato D."/>
            <person name="Inagaki T."/>
            <person name="Yuki M."/>
            <person name="Ohkuma M."/>
            <person name="Hongoh Y."/>
        </authorList>
    </citation>
    <scope>NUCLEOTIDE SEQUENCE</scope>
    <source>
        <strain evidence="1">RsTa-C01</strain>
    </source>
</reference>
<dbReference type="Proteomes" id="UP001335720">
    <property type="component" value="Chromosome"/>
</dbReference>
<dbReference type="KEGG" id="ptrh:RsTaC01_0033"/>
<proteinExistence type="predicted"/>
<name>A0AA48HVS3_9FIRM</name>